<dbReference type="Gene3D" id="3.40.1010.10">
    <property type="entry name" value="Cobalt-precorrin-4 Transmethylase, Domain 1"/>
    <property type="match status" value="1"/>
</dbReference>
<keyword evidence="4 7" id="KW-0489">Methyltransferase</keyword>
<keyword evidence="6" id="KW-0949">S-adenosyl-L-methionine</keyword>
<comment type="caution">
    <text evidence="9">The sequence shown here is derived from an EMBL/GenBank/DDBJ whole genome shotgun (WGS) entry which is preliminary data.</text>
</comment>
<evidence type="ECO:0000313" key="9">
    <source>
        <dbReference type="EMBL" id="MEV5505667.1"/>
    </source>
</evidence>
<keyword evidence="5 7" id="KW-0808">Transferase</keyword>
<proteinExistence type="inferred from homology"/>
<reference evidence="9 10" key="1">
    <citation type="submission" date="2024-06" db="EMBL/GenBank/DDBJ databases">
        <title>The Natural Products Discovery Center: Release of the First 8490 Sequenced Strains for Exploring Actinobacteria Biosynthetic Diversity.</title>
        <authorList>
            <person name="Kalkreuter E."/>
            <person name="Kautsar S.A."/>
            <person name="Yang D."/>
            <person name="Bader C.D."/>
            <person name="Teijaro C.N."/>
            <person name="Fluegel L."/>
            <person name="Davis C.M."/>
            <person name="Simpson J.R."/>
            <person name="Lauterbach L."/>
            <person name="Steele A.D."/>
            <person name="Gui C."/>
            <person name="Meng S."/>
            <person name="Li G."/>
            <person name="Viehrig K."/>
            <person name="Ye F."/>
            <person name="Su P."/>
            <person name="Kiefer A.F."/>
            <person name="Nichols A."/>
            <person name="Cepeda A.J."/>
            <person name="Yan W."/>
            <person name="Fan B."/>
            <person name="Jiang Y."/>
            <person name="Adhikari A."/>
            <person name="Zheng C.-J."/>
            <person name="Schuster L."/>
            <person name="Cowan T.M."/>
            <person name="Smanski M.J."/>
            <person name="Chevrette M.G."/>
            <person name="De Carvalho L.P.S."/>
            <person name="Shen B."/>
        </authorList>
    </citation>
    <scope>NUCLEOTIDE SEQUENCE [LARGE SCALE GENOMIC DNA]</scope>
    <source>
        <strain evidence="9 10">NPDC052347</strain>
    </source>
</reference>
<dbReference type="CDD" id="cd11641">
    <property type="entry name" value="Precorrin-4_C11-MT"/>
    <property type="match status" value="1"/>
</dbReference>
<organism evidence="9 10">
    <name type="scientific">Streptomyces orinoci</name>
    <name type="common">Streptoverticillium orinoci</name>
    <dbReference type="NCBI Taxonomy" id="67339"/>
    <lineage>
        <taxon>Bacteria</taxon>
        <taxon>Bacillati</taxon>
        <taxon>Actinomycetota</taxon>
        <taxon>Actinomycetes</taxon>
        <taxon>Kitasatosporales</taxon>
        <taxon>Streptomycetaceae</taxon>
        <taxon>Streptomyces</taxon>
    </lineage>
</organism>
<dbReference type="GO" id="GO:0046026">
    <property type="term" value="F:precorrin-4 C11-methyltransferase activity"/>
    <property type="evidence" value="ECO:0007669"/>
    <property type="project" value="UniProtKB-EC"/>
</dbReference>
<dbReference type="PROSITE" id="PS00839">
    <property type="entry name" value="SUMT_1"/>
    <property type="match status" value="1"/>
</dbReference>
<evidence type="ECO:0000313" key="10">
    <source>
        <dbReference type="Proteomes" id="UP001552594"/>
    </source>
</evidence>
<dbReference type="InterPro" id="IPR006362">
    <property type="entry name" value="Cbl_synth_CobM/CibF"/>
</dbReference>
<dbReference type="InterPro" id="IPR003043">
    <property type="entry name" value="Uropor_MeTrfase_CS"/>
</dbReference>
<evidence type="ECO:0000256" key="3">
    <source>
        <dbReference type="ARBA" id="ARBA00022573"/>
    </source>
</evidence>
<accession>A0ABV3JS00</accession>
<dbReference type="NCBIfam" id="TIGR01465">
    <property type="entry name" value="cobM_cbiF"/>
    <property type="match status" value="1"/>
</dbReference>
<evidence type="ECO:0000259" key="8">
    <source>
        <dbReference type="Pfam" id="PF00590"/>
    </source>
</evidence>
<evidence type="ECO:0000256" key="2">
    <source>
        <dbReference type="ARBA" id="ARBA00005879"/>
    </source>
</evidence>
<dbReference type="InterPro" id="IPR000878">
    <property type="entry name" value="4pyrrol_Mease"/>
</dbReference>
<dbReference type="Gene3D" id="3.30.950.10">
    <property type="entry name" value="Methyltransferase, Cobalt-precorrin-4 Transmethylase, Domain 2"/>
    <property type="match status" value="1"/>
</dbReference>
<dbReference type="SUPFAM" id="SSF53790">
    <property type="entry name" value="Tetrapyrrole methylase"/>
    <property type="match status" value="1"/>
</dbReference>
<dbReference type="Proteomes" id="UP001552594">
    <property type="component" value="Unassembled WGS sequence"/>
</dbReference>
<dbReference type="InterPro" id="IPR014777">
    <property type="entry name" value="4pyrrole_Mease_sub1"/>
</dbReference>
<evidence type="ECO:0000256" key="7">
    <source>
        <dbReference type="RuleBase" id="RU003960"/>
    </source>
</evidence>
<evidence type="ECO:0000256" key="1">
    <source>
        <dbReference type="ARBA" id="ARBA00004953"/>
    </source>
</evidence>
<gene>
    <name evidence="9" type="primary">cobM</name>
    <name evidence="9" type="ORF">AB0L16_04200</name>
</gene>
<evidence type="ECO:0000256" key="5">
    <source>
        <dbReference type="ARBA" id="ARBA00022679"/>
    </source>
</evidence>
<dbReference type="PANTHER" id="PTHR45790">
    <property type="entry name" value="SIROHEME SYNTHASE-RELATED"/>
    <property type="match status" value="1"/>
</dbReference>
<dbReference type="GO" id="GO:0032259">
    <property type="term" value="P:methylation"/>
    <property type="evidence" value="ECO:0007669"/>
    <property type="project" value="UniProtKB-KW"/>
</dbReference>
<comment type="similarity">
    <text evidence="2 7">Belongs to the precorrin methyltransferase family.</text>
</comment>
<name>A0ABV3JS00_STRON</name>
<dbReference type="InterPro" id="IPR035996">
    <property type="entry name" value="4pyrrol_Methylase_sf"/>
</dbReference>
<dbReference type="InterPro" id="IPR050161">
    <property type="entry name" value="Siro_Cobalamin_biosynth"/>
</dbReference>
<dbReference type="PANTHER" id="PTHR45790:SF4">
    <property type="entry name" value="COBALT-PRECORRIN-4 C(11)-METHYLTRANSFERASE"/>
    <property type="match status" value="1"/>
</dbReference>
<dbReference type="PROSITE" id="PS00840">
    <property type="entry name" value="SUMT_2"/>
    <property type="match status" value="1"/>
</dbReference>
<dbReference type="EC" id="2.1.1.133" evidence="9"/>
<comment type="pathway">
    <text evidence="1">Cofactor biosynthesis; adenosylcobalamin biosynthesis.</text>
</comment>
<evidence type="ECO:0000256" key="4">
    <source>
        <dbReference type="ARBA" id="ARBA00022603"/>
    </source>
</evidence>
<evidence type="ECO:0000256" key="6">
    <source>
        <dbReference type="ARBA" id="ARBA00022691"/>
    </source>
</evidence>
<keyword evidence="10" id="KW-1185">Reference proteome</keyword>
<sequence>MTVYFIGAGPGAADLITLRGARLLARCGVCLYAGSLVPAELLAECPPGARLVDTARLNLDEITAEFTRAHEAGQDVARLHSGDPSVFSAVAEQMRRLDAAGIPYEIVPGVPAFAAAAAALGRELTVPTVGQTVILTRVAQQATPMPPGEDLATLGRSGALLVLHLAARYTDRVVAELLPHYGADCPAAVVALASRPDELVLRGTLADIAGQVKAAGVVRTAVIIVGRTLGAAQFPDSYLYSPARDRDHCAAGDRTGD</sequence>
<dbReference type="EMBL" id="JBFAUK010000002">
    <property type="protein sequence ID" value="MEV5505667.1"/>
    <property type="molecule type" value="Genomic_DNA"/>
</dbReference>
<dbReference type="Pfam" id="PF00590">
    <property type="entry name" value="TP_methylase"/>
    <property type="match status" value="1"/>
</dbReference>
<protein>
    <submittedName>
        <fullName evidence="9">Precorrin-4 C(11)-methyltransferase</fullName>
        <ecNumber evidence="9">2.1.1.133</ecNumber>
    </submittedName>
</protein>
<dbReference type="InterPro" id="IPR014776">
    <property type="entry name" value="4pyrrole_Mease_sub2"/>
</dbReference>
<feature type="domain" description="Tetrapyrrole methylase" evidence="8">
    <location>
        <begin position="2"/>
        <end position="208"/>
    </location>
</feature>
<keyword evidence="3" id="KW-0169">Cobalamin biosynthesis</keyword>
<dbReference type="RefSeq" id="WP_109279449.1">
    <property type="nucleotide sequence ID" value="NZ_JBFAUK010000002.1"/>
</dbReference>